<dbReference type="AlphaFoldDB" id="A0A392TXV8"/>
<sequence>HEHAAGSKLEFVALLKSQ</sequence>
<comment type="caution">
    <text evidence="1">The sequence shown here is derived from an EMBL/GenBank/DDBJ whole genome shotgun (WGS) entry which is preliminary data.</text>
</comment>
<feature type="non-terminal residue" evidence="1">
    <location>
        <position position="1"/>
    </location>
</feature>
<keyword evidence="2" id="KW-1185">Reference proteome</keyword>
<dbReference type="Proteomes" id="UP000265520">
    <property type="component" value="Unassembled WGS sequence"/>
</dbReference>
<reference evidence="1 2" key="1">
    <citation type="journal article" date="2018" name="Front. Plant Sci.">
        <title>Red Clover (Trifolium pratense) and Zigzag Clover (T. medium) - A Picture of Genomic Similarities and Differences.</title>
        <authorList>
            <person name="Dluhosova J."/>
            <person name="Istvanek J."/>
            <person name="Nedelnik J."/>
            <person name="Repkova J."/>
        </authorList>
    </citation>
    <scope>NUCLEOTIDE SEQUENCE [LARGE SCALE GENOMIC DNA]</scope>
    <source>
        <strain evidence="2">cv. 10/8</strain>
        <tissue evidence="1">Leaf</tissue>
    </source>
</reference>
<accession>A0A392TXV8</accession>
<dbReference type="EMBL" id="LXQA010682974">
    <property type="protein sequence ID" value="MCI65809.1"/>
    <property type="molecule type" value="Genomic_DNA"/>
</dbReference>
<protein>
    <submittedName>
        <fullName evidence="1">Uncharacterized protein</fullName>
    </submittedName>
</protein>
<organism evidence="1 2">
    <name type="scientific">Trifolium medium</name>
    <dbReference type="NCBI Taxonomy" id="97028"/>
    <lineage>
        <taxon>Eukaryota</taxon>
        <taxon>Viridiplantae</taxon>
        <taxon>Streptophyta</taxon>
        <taxon>Embryophyta</taxon>
        <taxon>Tracheophyta</taxon>
        <taxon>Spermatophyta</taxon>
        <taxon>Magnoliopsida</taxon>
        <taxon>eudicotyledons</taxon>
        <taxon>Gunneridae</taxon>
        <taxon>Pentapetalae</taxon>
        <taxon>rosids</taxon>
        <taxon>fabids</taxon>
        <taxon>Fabales</taxon>
        <taxon>Fabaceae</taxon>
        <taxon>Papilionoideae</taxon>
        <taxon>50 kb inversion clade</taxon>
        <taxon>NPAAA clade</taxon>
        <taxon>Hologalegina</taxon>
        <taxon>IRL clade</taxon>
        <taxon>Trifolieae</taxon>
        <taxon>Trifolium</taxon>
    </lineage>
</organism>
<evidence type="ECO:0000313" key="1">
    <source>
        <dbReference type="EMBL" id="MCI65809.1"/>
    </source>
</evidence>
<proteinExistence type="predicted"/>
<name>A0A392TXV8_9FABA</name>
<evidence type="ECO:0000313" key="2">
    <source>
        <dbReference type="Proteomes" id="UP000265520"/>
    </source>
</evidence>